<dbReference type="InParanoid" id="A0A369JVT7"/>
<dbReference type="OrthoDB" id="3125792at2759"/>
<feature type="region of interest" description="Disordered" evidence="1">
    <location>
        <begin position="111"/>
        <end position="149"/>
    </location>
</feature>
<evidence type="ECO:0000256" key="1">
    <source>
        <dbReference type="SAM" id="MobiDB-lite"/>
    </source>
</evidence>
<protein>
    <recommendedName>
        <fullName evidence="4">Fungal N-terminal domain-containing protein</fullName>
    </recommendedName>
</protein>
<evidence type="ECO:0008006" key="4">
    <source>
        <dbReference type="Google" id="ProtNLM"/>
    </source>
</evidence>
<evidence type="ECO:0000313" key="2">
    <source>
        <dbReference type="EMBL" id="RDB25452.1"/>
    </source>
</evidence>
<reference evidence="2" key="1">
    <citation type="submission" date="2018-04" db="EMBL/GenBank/DDBJ databases">
        <title>Whole genome sequencing of Hypsizygus marmoreus.</title>
        <authorList>
            <person name="Choi I.-G."/>
            <person name="Min B."/>
            <person name="Kim J.-G."/>
            <person name="Kim S."/>
            <person name="Oh Y.-L."/>
            <person name="Kong W.-S."/>
            <person name="Park H."/>
            <person name="Jeong J."/>
            <person name="Song E.-S."/>
        </authorList>
    </citation>
    <scope>NUCLEOTIDE SEQUENCE [LARGE SCALE GENOMIC DNA]</scope>
    <source>
        <strain evidence="2">51987-8</strain>
    </source>
</reference>
<dbReference type="AlphaFoldDB" id="A0A369JVT7"/>
<keyword evidence="3" id="KW-1185">Reference proteome</keyword>
<proteinExistence type="predicted"/>
<dbReference type="EMBL" id="LUEZ02000041">
    <property type="protein sequence ID" value="RDB25452.1"/>
    <property type="molecule type" value="Genomic_DNA"/>
</dbReference>
<accession>A0A369JVT7</accession>
<evidence type="ECO:0000313" key="3">
    <source>
        <dbReference type="Proteomes" id="UP000076154"/>
    </source>
</evidence>
<organism evidence="2 3">
    <name type="scientific">Hypsizygus marmoreus</name>
    <name type="common">White beech mushroom</name>
    <name type="synonym">Agaricus marmoreus</name>
    <dbReference type="NCBI Taxonomy" id="39966"/>
    <lineage>
        <taxon>Eukaryota</taxon>
        <taxon>Fungi</taxon>
        <taxon>Dikarya</taxon>
        <taxon>Basidiomycota</taxon>
        <taxon>Agaricomycotina</taxon>
        <taxon>Agaricomycetes</taxon>
        <taxon>Agaricomycetidae</taxon>
        <taxon>Agaricales</taxon>
        <taxon>Tricholomatineae</taxon>
        <taxon>Lyophyllaceae</taxon>
        <taxon>Hypsizygus</taxon>
    </lineage>
</organism>
<dbReference type="Proteomes" id="UP000076154">
    <property type="component" value="Unassembled WGS sequence"/>
</dbReference>
<gene>
    <name evidence="2" type="ORF">Hypma_007496</name>
</gene>
<comment type="caution">
    <text evidence="2">The sequence shown here is derived from an EMBL/GenBank/DDBJ whole genome shotgun (WGS) entry which is preliminary data.</text>
</comment>
<sequence>METLVALSNIGAFVVQFASLGQAVTSNTRRIQSILEDAHQDVVDATDLVIDVQYLMTKDMSKKLYDLCDGIRFNIEQQLEMEATRTGFLISAKRYKTALANAKAEAKAAKAAKSKIKTTTQSLQRAENDSREGHSAVPIQPLADDTHSG</sequence>
<name>A0A369JVT7_HYPMA</name>